<keyword evidence="2" id="KW-1185">Reference proteome</keyword>
<name>A0A5C8V6D5_9FLAO</name>
<protein>
    <submittedName>
        <fullName evidence="1">Uncharacterized protein</fullName>
    </submittedName>
</protein>
<evidence type="ECO:0000313" key="1">
    <source>
        <dbReference type="EMBL" id="TXN36077.1"/>
    </source>
</evidence>
<evidence type="ECO:0000313" key="2">
    <source>
        <dbReference type="Proteomes" id="UP000321456"/>
    </source>
</evidence>
<dbReference type="Proteomes" id="UP000321456">
    <property type="component" value="Unassembled WGS sequence"/>
</dbReference>
<gene>
    <name evidence="1" type="ORF">FVB32_16085</name>
</gene>
<dbReference type="PROSITE" id="PS51257">
    <property type="entry name" value="PROKAR_LIPOPROTEIN"/>
    <property type="match status" value="1"/>
</dbReference>
<dbReference type="EMBL" id="VRUR01000002">
    <property type="protein sequence ID" value="TXN36077.1"/>
    <property type="molecule type" value="Genomic_DNA"/>
</dbReference>
<proteinExistence type="predicted"/>
<dbReference type="AlphaFoldDB" id="A0A5C8V6D5"/>
<comment type="caution">
    <text evidence="1">The sequence shown here is derived from an EMBL/GenBank/DDBJ whole genome shotgun (WGS) entry which is preliminary data.</text>
</comment>
<sequence>MKIDKMIIMLSVTFVLYSCQNDDGSDASTTSLGISSDVLNTSVFYEQTIFNGGANGNINVFNSTDNTIYLQSYRNGSDETDGYWSIPMTNVDLNNIALPYTLQRSEGAVSWVDNTVKGLQQSCSDPAAICFYNGTTERDEVEIRIIKIENNIIEGTFSGRIYHITINPTVIRATNDYVDIENGIFSVRFQSN</sequence>
<reference evidence="1 2" key="1">
    <citation type="submission" date="2019-08" db="EMBL/GenBank/DDBJ databases">
        <title>Professor.</title>
        <authorList>
            <person name="Park J.S."/>
        </authorList>
    </citation>
    <scope>NUCLEOTIDE SEQUENCE [LARGE SCALE GENOMIC DNA]</scope>
    <source>
        <strain evidence="1 2">176CP5-101</strain>
    </source>
</reference>
<accession>A0A5C8V6D5</accession>
<dbReference type="RefSeq" id="WP_147744848.1">
    <property type="nucleotide sequence ID" value="NZ_VRUR01000002.1"/>
</dbReference>
<organism evidence="1 2">
    <name type="scientific">Flagellimonas hymeniacidonis</name>
    <dbReference type="NCBI Taxonomy" id="2603628"/>
    <lineage>
        <taxon>Bacteria</taxon>
        <taxon>Pseudomonadati</taxon>
        <taxon>Bacteroidota</taxon>
        <taxon>Flavobacteriia</taxon>
        <taxon>Flavobacteriales</taxon>
        <taxon>Flavobacteriaceae</taxon>
        <taxon>Flagellimonas</taxon>
    </lineage>
</organism>